<dbReference type="RefSeq" id="WP_145373680.1">
    <property type="nucleotide sequence ID" value="NZ_CP036276.1"/>
</dbReference>
<name>A0A517ZGR4_9PLAN</name>
<dbReference type="Gene3D" id="2.40.10.480">
    <property type="match status" value="1"/>
</dbReference>
<dbReference type="EMBL" id="CP036276">
    <property type="protein sequence ID" value="QDU41665.1"/>
    <property type="molecule type" value="Genomic_DNA"/>
</dbReference>
<dbReference type="Gene3D" id="2.130.10.10">
    <property type="entry name" value="YVTN repeat-like/Quinoprotein amine dehydrogenase"/>
    <property type="match status" value="1"/>
</dbReference>
<dbReference type="InterPro" id="IPR011047">
    <property type="entry name" value="Quinoprotein_ADH-like_sf"/>
</dbReference>
<dbReference type="PANTHER" id="PTHR34512">
    <property type="entry name" value="CELL SURFACE PROTEIN"/>
    <property type="match status" value="1"/>
</dbReference>
<reference evidence="4 5" key="1">
    <citation type="submission" date="2019-02" db="EMBL/GenBank/DDBJ databases">
        <title>Deep-cultivation of Planctomycetes and their phenomic and genomic characterization uncovers novel biology.</title>
        <authorList>
            <person name="Wiegand S."/>
            <person name="Jogler M."/>
            <person name="Boedeker C."/>
            <person name="Pinto D."/>
            <person name="Vollmers J."/>
            <person name="Rivas-Marin E."/>
            <person name="Kohn T."/>
            <person name="Peeters S.H."/>
            <person name="Heuer A."/>
            <person name="Rast P."/>
            <person name="Oberbeckmann S."/>
            <person name="Bunk B."/>
            <person name="Jeske O."/>
            <person name="Meyerdierks A."/>
            <person name="Storesund J.E."/>
            <person name="Kallscheuer N."/>
            <person name="Luecker S."/>
            <person name="Lage O.M."/>
            <person name="Pohl T."/>
            <person name="Merkel B.J."/>
            <person name="Hornburger P."/>
            <person name="Mueller R.-W."/>
            <person name="Bruemmer F."/>
            <person name="Labrenz M."/>
            <person name="Spormann A.M."/>
            <person name="Op den Camp H."/>
            <person name="Overmann J."/>
            <person name="Amann R."/>
            <person name="Jetten M.S.M."/>
            <person name="Mascher T."/>
            <person name="Medema M.H."/>
            <person name="Devos D.P."/>
            <person name="Kaster A.-K."/>
            <person name="Ovreas L."/>
            <person name="Rohde M."/>
            <person name="Galperin M.Y."/>
            <person name="Jogler C."/>
        </authorList>
    </citation>
    <scope>NUCLEOTIDE SEQUENCE [LARGE SCALE GENOMIC DNA]</scope>
    <source>
        <strain evidence="4 5">Mal52</strain>
    </source>
</reference>
<evidence type="ECO:0000256" key="2">
    <source>
        <dbReference type="SAM" id="SignalP"/>
    </source>
</evidence>
<evidence type="ECO:0000256" key="1">
    <source>
        <dbReference type="SAM" id="MobiDB-lite"/>
    </source>
</evidence>
<feature type="chain" id="PRO_5022187627" evidence="2">
    <location>
        <begin position="27"/>
        <end position="451"/>
    </location>
</feature>
<evidence type="ECO:0000313" key="5">
    <source>
        <dbReference type="Proteomes" id="UP000319383"/>
    </source>
</evidence>
<accession>A0A517ZGR4</accession>
<feature type="region of interest" description="Disordered" evidence="1">
    <location>
        <begin position="23"/>
        <end position="43"/>
    </location>
</feature>
<evidence type="ECO:0000259" key="3">
    <source>
        <dbReference type="Pfam" id="PF13360"/>
    </source>
</evidence>
<sequence precursor="true">MRILGKTSHILAVAVLTGLGSTPTHGGENWPQFRGPGARGVSEETDLPTLWSATENVAWKQELAGRGWSSPIIWGDRVFLTTVVNEGETEKPKKGLYFGGNRPTVPTTVHSWKVICLNLNTGKPMWESVAYQGLPKGPLHLKNSYASETPVTDGQRVYAYFGNLGIFCYDMQGNEVWSQPLPVTKTRYDWGSAASPVLHGDRLYFVNDNEEDSRLVALDKRTGDEIWNIKRDEKSNWATPYIWENELRTEIITPGTGKVRAYDLDGKPLYEFGGMSSITIATPYADSGLLYVSSGYVLDKKKPLFAIRPGATGDISLGKEETSNDYIAWCQKQAGPYNPSTIVYGDLLYVLLDRGFLACYDAKTGKQVYGKQRIPNGKNFTASPWAYEGKIFCLNEDGVTFVFRAGREYELLRTNSLTDDTMCMATPAMAQGKLLIRTDSGIYCIERAAKK</sequence>
<dbReference type="AlphaFoldDB" id="A0A517ZGR4"/>
<gene>
    <name evidence="4" type="ORF">Mal52_01180</name>
</gene>
<dbReference type="InterPro" id="IPR015943">
    <property type="entry name" value="WD40/YVTN_repeat-like_dom_sf"/>
</dbReference>
<dbReference type="SUPFAM" id="SSF50998">
    <property type="entry name" value="Quinoprotein alcohol dehydrogenase-like"/>
    <property type="match status" value="1"/>
</dbReference>
<evidence type="ECO:0000313" key="4">
    <source>
        <dbReference type="EMBL" id="QDU41665.1"/>
    </source>
</evidence>
<organism evidence="4 5">
    <name type="scientific">Symmachiella dynata</name>
    <dbReference type="NCBI Taxonomy" id="2527995"/>
    <lineage>
        <taxon>Bacteria</taxon>
        <taxon>Pseudomonadati</taxon>
        <taxon>Planctomycetota</taxon>
        <taxon>Planctomycetia</taxon>
        <taxon>Planctomycetales</taxon>
        <taxon>Planctomycetaceae</taxon>
        <taxon>Symmachiella</taxon>
    </lineage>
</organism>
<dbReference type="InterPro" id="IPR002372">
    <property type="entry name" value="PQQ_rpt_dom"/>
</dbReference>
<feature type="domain" description="Pyrrolo-quinoline quinone repeat" evidence="3">
    <location>
        <begin position="114"/>
        <end position="263"/>
    </location>
</feature>
<dbReference type="KEGG" id="sdyn:Mal52_01180"/>
<dbReference type="Pfam" id="PF13360">
    <property type="entry name" value="PQQ_2"/>
    <property type="match status" value="1"/>
</dbReference>
<proteinExistence type="predicted"/>
<dbReference type="Proteomes" id="UP000319383">
    <property type="component" value="Chromosome"/>
</dbReference>
<protein>
    <submittedName>
        <fullName evidence="4">Outer membrane biogenesis protein BamB</fullName>
    </submittedName>
</protein>
<feature type="signal peptide" evidence="2">
    <location>
        <begin position="1"/>
        <end position="26"/>
    </location>
</feature>
<keyword evidence="5" id="KW-1185">Reference proteome</keyword>
<dbReference type="PANTHER" id="PTHR34512:SF30">
    <property type="entry name" value="OUTER MEMBRANE PROTEIN ASSEMBLY FACTOR BAMB"/>
    <property type="match status" value="1"/>
</dbReference>
<keyword evidence="2" id="KW-0732">Signal</keyword>